<reference evidence="2 3" key="1">
    <citation type="journal article" date="2011" name="Stand. Genomic Sci.">
        <title>Complete genome sequence of Treponema succinifaciens type strain (6091).</title>
        <authorList>
            <person name="Han C."/>
            <person name="Gronow S."/>
            <person name="Teshima H."/>
            <person name="Lapidus A."/>
            <person name="Nolan M."/>
            <person name="Lucas S."/>
            <person name="Hammon N."/>
            <person name="Deshpande S."/>
            <person name="Cheng J.F."/>
            <person name="Zeytun A."/>
            <person name="Tapia R."/>
            <person name="Goodwin L."/>
            <person name="Pitluck S."/>
            <person name="Liolios K."/>
            <person name="Pagani I."/>
            <person name="Ivanova N."/>
            <person name="Mavromatis K."/>
            <person name="Mikhailova N."/>
            <person name="Huntemann M."/>
            <person name="Pati A."/>
            <person name="Chen A."/>
            <person name="Palaniappan K."/>
            <person name="Land M."/>
            <person name="Hauser L."/>
            <person name="Brambilla E.M."/>
            <person name="Rohde M."/>
            <person name="Goker M."/>
            <person name="Woyke T."/>
            <person name="Bristow J."/>
            <person name="Eisen J.A."/>
            <person name="Markowitz V."/>
            <person name="Hugenholtz P."/>
            <person name="Kyrpides N.C."/>
            <person name="Klenk H.P."/>
            <person name="Detter J.C."/>
        </authorList>
    </citation>
    <scope>NUCLEOTIDE SEQUENCE [LARGE SCALE GENOMIC DNA]</scope>
    <source>
        <strain evidence="3">ATCC 33096 / DSM 2489 / 6091</strain>
    </source>
</reference>
<sequence>MKKRFIFIANLILVSTVFISCSNFNIFKDITFGSDMKNVEKILSQNKIKYKTYPAAPMLDIDLENPEEIADALRNKSAGLLGDMLYKESIYYLKSICGINFQSQIFFFNDKCTNISLRWHIKSNPSLRNGYIASEKLRTYITQQYPEKKFEPAEDKFHDETYVMQISDTVSISVRANTENLYCDMEDSVLQEPYEELKKKVKEFTDYYGNEDD</sequence>
<dbReference type="STRING" id="869209.Tresu_0653"/>
<gene>
    <name evidence="2" type="ordered locus">Tresu_0653</name>
</gene>
<dbReference type="PROSITE" id="PS51257">
    <property type="entry name" value="PROKAR_LIPOPROTEIN"/>
    <property type="match status" value="1"/>
</dbReference>
<evidence type="ECO:0000256" key="1">
    <source>
        <dbReference type="SAM" id="Phobius"/>
    </source>
</evidence>
<proteinExistence type="predicted"/>
<evidence type="ECO:0008006" key="4">
    <source>
        <dbReference type="Google" id="ProtNLM"/>
    </source>
</evidence>
<dbReference type="HOGENOM" id="CLU_1293879_0_0_12"/>
<feature type="transmembrane region" description="Helical" evidence="1">
    <location>
        <begin position="6"/>
        <end position="27"/>
    </location>
</feature>
<dbReference type="GeneID" id="302997850"/>
<dbReference type="Proteomes" id="UP000006852">
    <property type="component" value="Chromosome"/>
</dbReference>
<accession>F2NUN1</accession>
<dbReference type="KEGG" id="tsu:Tresu_0653"/>
<evidence type="ECO:0000313" key="2">
    <source>
        <dbReference type="EMBL" id="AEB13594.1"/>
    </source>
</evidence>
<dbReference type="RefSeq" id="WP_013700901.1">
    <property type="nucleotide sequence ID" value="NC_015385.1"/>
</dbReference>
<organism evidence="2 3">
    <name type="scientific">Treponema succinifaciens (strain ATCC 33096 / DSM 2489 / 6091)</name>
    <dbReference type="NCBI Taxonomy" id="869209"/>
    <lineage>
        <taxon>Bacteria</taxon>
        <taxon>Pseudomonadati</taxon>
        <taxon>Spirochaetota</taxon>
        <taxon>Spirochaetia</taxon>
        <taxon>Spirochaetales</taxon>
        <taxon>Treponemataceae</taxon>
        <taxon>Treponema</taxon>
    </lineage>
</organism>
<keyword evidence="1" id="KW-0472">Membrane</keyword>
<keyword evidence="1" id="KW-1133">Transmembrane helix</keyword>
<dbReference type="EMBL" id="CP002631">
    <property type="protein sequence ID" value="AEB13594.1"/>
    <property type="molecule type" value="Genomic_DNA"/>
</dbReference>
<dbReference type="OrthoDB" id="9838828at2"/>
<dbReference type="AlphaFoldDB" id="F2NUN1"/>
<name>F2NUN1_TRES6</name>
<keyword evidence="3" id="KW-1185">Reference proteome</keyword>
<evidence type="ECO:0000313" key="3">
    <source>
        <dbReference type="Proteomes" id="UP000006852"/>
    </source>
</evidence>
<protein>
    <recommendedName>
        <fullName evidence="4">Lipoprotein</fullName>
    </recommendedName>
</protein>
<reference evidence="3" key="2">
    <citation type="submission" date="2011-04" db="EMBL/GenBank/DDBJ databases">
        <title>The complete genome of chromosome of Treponema succinifaciens DSM 2489.</title>
        <authorList>
            <person name="Lucas S."/>
            <person name="Copeland A."/>
            <person name="Lapidus A."/>
            <person name="Bruce D."/>
            <person name="Goodwin L."/>
            <person name="Pitluck S."/>
            <person name="Peters L."/>
            <person name="Kyrpides N."/>
            <person name="Mavromatis K."/>
            <person name="Ivanova N."/>
            <person name="Ovchinnikova G."/>
            <person name="Teshima H."/>
            <person name="Detter J.C."/>
            <person name="Tapia R."/>
            <person name="Han C."/>
            <person name="Land M."/>
            <person name="Hauser L."/>
            <person name="Markowitz V."/>
            <person name="Cheng J.-F."/>
            <person name="Hugenholtz P."/>
            <person name="Woyke T."/>
            <person name="Wu D."/>
            <person name="Gronow S."/>
            <person name="Wellnitz S."/>
            <person name="Brambilla E."/>
            <person name="Klenk H.-P."/>
            <person name="Eisen J.A."/>
        </authorList>
    </citation>
    <scope>NUCLEOTIDE SEQUENCE [LARGE SCALE GENOMIC DNA]</scope>
    <source>
        <strain evidence="3">ATCC 33096 / DSM 2489 / 6091</strain>
    </source>
</reference>
<keyword evidence="1" id="KW-0812">Transmembrane</keyword>
<dbReference type="eggNOG" id="ENOG50325EQ">
    <property type="taxonomic scope" value="Bacteria"/>
</dbReference>